<dbReference type="AlphaFoldDB" id="A0A034WUT0"/>
<organism evidence="1">
    <name type="scientific">Bactrocera dorsalis</name>
    <name type="common">Oriental fruit fly</name>
    <name type="synonym">Dacus dorsalis</name>
    <dbReference type="NCBI Taxonomy" id="27457"/>
    <lineage>
        <taxon>Eukaryota</taxon>
        <taxon>Metazoa</taxon>
        <taxon>Ecdysozoa</taxon>
        <taxon>Arthropoda</taxon>
        <taxon>Hexapoda</taxon>
        <taxon>Insecta</taxon>
        <taxon>Pterygota</taxon>
        <taxon>Neoptera</taxon>
        <taxon>Endopterygota</taxon>
        <taxon>Diptera</taxon>
        <taxon>Brachycera</taxon>
        <taxon>Muscomorpha</taxon>
        <taxon>Tephritoidea</taxon>
        <taxon>Tephritidae</taxon>
        <taxon>Bactrocera</taxon>
        <taxon>Bactrocera</taxon>
    </lineage>
</organism>
<accession>A0A034WUT0</accession>
<protein>
    <submittedName>
        <fullName evidence="1">Uncharacterized protein</fullName>
    </submittedName>
</protein>
<reference evidence="1" key="1">
    <citation type="journal article" date="2014" name="BMC Genomics">
        <title>Characterizing the developmental transcriptome of the oriental fruit fly, Bactrocera dorsalis (Diptera: Tephritidae) through comparative genomic analysis with Drosophila melanogaster utilizing modENCODE datasets.</title>
        <authorList>
            <person name="Geib S.M."/>
            <person name="Calla B."/>
            <person name="Hall B."/>
            <person name="Hou S."/>
            <person name="Manoukis N.C."/>
        </authorList>
    </citation>
    <scope>NUCLEOTIDE SEQUENCE</scope>
    <source>
        <strain evidence="1">Punador</strain>
    </source>
</reference>
<name>A0A034WUT0_BACDO</name>
<sequence length="104" mass="11684">MSSDQQIDIPNFNCIAHFKRDYVRTGGVAIYQNSNDTTNILTPNMDIILKNTSDVNVRRTEVGDICSAICKMNNGVEIVMVMVYISPNTKIEDVHKTFHPSSAY</sequence>
<proteinExistence type="predicted"/>
<dbReference type="EMBL" id="GAKP01000997">
    <property type="protein sequence ID" value="JAC57955.1"/>
    <property type="molecule type" value="Transcribed_RNA"/>
</dbReference>
<evidence type="ECO:0000313" key="1">
    <source>
        <dbReference type="EMBL" id="JAC57955.1"/>
    </source>
</evidence>
<dbReference type="OrthoDB" id="10036850at2759"/>